<evidence type="ECO:0000313" key="7">
    <source>
        <dbReference type="Proteomes" id="UP001341245"/>
    </source>
</evidence>
<evidence type="ECO:0000313" key="6">
    <source>
        <dbReference type="EMBL" id="KAK6002337.1"/>
    </source>
</evidence>
<keyword evidence="3 5" id="KW-1133">Transmembrane helix</keyword>
<sequence>MSTKTAQELLLRHPQQRLESPSRGTSAALHLLGLSSFAYSFWWLEAHPNPVNDSYGRHFQHLTILGLSLATLTFVIGLLADITLSTRLFNFKNILSVTSAPMEVLISILYWGLKGVDESLVLPDWAPRIPFGADFSFHAAPSIALILDLLFFSPPYTVSVLPALGISSGIAISYWFWIEECYKHNGWYPYPIFDVLGTTGRIGLFAGSAVVMTCSTLCLKWMYNRVNVHAQDVKNKPTYDAMAYTFTSTRGTKDYVQKIREQADTRSYSWF</sequence>
<dbReference type="Proteomes" id="UP001341245">
    <property type="component" value="Unassembled WGS sequence"/>
</dbReference>
<organism evidence="6 7">
    <name type="scientific">Aureobasidium pullulans</name>
    <name type="common">Black yeast</name>
    <name type="synonym">Pullularia pullulans</name>
    <dbReference type="NCBI Taxonomy" id="5580"/>
    <lineage>
        <taxon>Eukaryota</taxon>
        <taxon>Fungi</taxon>
        <taxon>Dikarya</taxon>
        <taxon>Ascomycota</taxon>
        <taxon>Pezizomycotina</taxon>
        <taxon>Dothideomycetes</taxon>
        <taxon>Dothideomycetidae</taxon>
        <taxon>Dothideales</taxon>
        <taxon>Saccotheciaceae</taxon>
        <taxon>Aureobasidium</taxon>
    </lineage>
</organism>
<feature type="transmembrane region" description="Helical" evidence="5">
    <location>
        <begin position="159"/>
        <end position="178"/>
    </location>
</feature>
<dbReference type="Pfam" id="PF04750">
    <property type="entry name" value="Far-17a_AIG1"/>
    <property type="match status" value="1"/>
</dbReference>
<reference evidence="6 7" key="1">
    <citation type="submission" date="2023-11" db="EMBL/GenBank/DDBJ databases">
        <title>Draft genome sequence and annotation of the polyextremotolerant black yeast-like fungus Aureobasidium pullulans NRRL 62042.</title>
        <authorList>
            <person name="Dielentheis-Frenken M.R.E."/>
            <person name="Wibberg D."/>
            <person name="Blank L.M."/>
            <person name="Tiso T."/>
        </authorList>
    </citation>
    <scope>NUCLEOTIDE SEQUENCE [LARGE SCALE GENOMIC DNA]</scope>
    <source>
        <strain evidence="6 7">NRRL 62042</strain>
    </source>
</reference>
<comment type="subcellular location">
    <subcellularLocation>
        <location evidence="1">Endomembrane system</location>
        <topology evidence="1">Multi-pass membrane protein</topology>
    </subcellularLocation>
</comment>
<proteinExistence type="predicted"/>
<keyword evidence="7" id="KW-1185">Reference proteome</keyword>
<dbReference type="EMBL" id="JASGXD010000012">
    <property type="protein sequence ID" value="KAK6002337.1"/>
    <property type="molecule type" value="Genomic_DNA"/>
</dbReference>
<evidence type="ECO:0000256" key="5">
    <source>
        <dbReference type="SAM" id="Phobius"/>
    </source>
</evidence>
<feature type="transmembrane region" description="Helical" evidence="5">
    <location>
        <begin position="64"/>
        <end position="82"/>
    </location>
</feature>
<evidence type="ECO:0000256" key="1">
    <source>
        <dbReference type="ARBA" id="ARBA00004127"/>
    </source>
</evidence>
<dbReference type="PANTHER" id="PTHR10989">
    <property type="entry name" value="ANDROGEN-INDUCED PROTEIN 1-RELATED"/>
    <property type="match status" value="1"/>
</dbReference>
<evidence type="ECO:0000256" key="2">
    <source>
        <dbReference type="ARBA" id="ARBA00022692"/>
    </source>
</evidence>
<feature type="transmembrane region" description="Helical" evidence="5">
    <location>
        <begin position="27"/>
        <end position="44"/>
    </location>
</feature>
<protein>
    <recommendedName>
        <fullName evidence="8">Integral membrane protein</fullName>
    </recommendedName>
</protein>
<evidence type="ECO:0000256" key="4">
    <source>
        <dbReference type="ARBA" id="ARBA00023136"/>
    </source>
</evidence>
<gene>
    <name evidence="6" type="ORF">QM012_001975</name>
</gene>
<evidence type="ECO:0000256" key="3">
    <source>
        <dbReference type="ARBA" id="ARBA00022989"/>
    </source>
</evidence>
<keyword evidence="4 5" id="KW-0472">Membrane</keyword>
<evidence type="ECO:0008006" key="8">
    <source>
        <dbReference type="Google" id="ProtNLM"/>
    </source>
</evidence>
<accession>A0ABR0TDH2</accession>
<feature type="transmembrane region" description="Helical" evidence="5">
    <location>
        <begin position="198"/>
        <end position="219"/>
    </location>
</feature>
<dbReference type="PANTHER" id="PTHR10989:SF16">
    <property type="entry name" value="AT02829P-RELATED"/>
    <property type="match status" value="1"/>
</dbReference>
<feature type="transmembrane region" description="Helical" evidence="5">
    <location>
        <begin position="94"/>
        <end position="113"/>
    </location>
</feature>
<feature type="transmembrane region" description="Helical" evidence="5">
    <location>
        <begin position="133"/>
        <end position="152"/>
    </location>
</feature>
<name>A0ABR0TDH2_AURPU</name>
<comment type="caution">
    <text evidence="6">The sequence shown here is derived from an EMBL/GenBank/DDBJ whole genome shotgun (WGS) entry which is preliminary data.</text>
</comment>
<keyword evidence="2 5" id="KW-0812">Transmembrane</keyword>
<dbReference type="InterPro" id="IPR006838">
    <property type="entry name" value="ADTRP_AIG1"/>
</dbReference>